<dbReference type="GO" id="GO:0045116">
    <property type="term" value="P:protein neddylation"/>
    <property type="evidence" value="ECO:0007669"/>
    <property type="project" value="TreeGrafter"/>
</dbReference>
<dbReference type="GeneTree" id="ENSGT00940000154944"/>
<name>A0A8C4N839_EPTBU</name>
<proteinExistence type="predicted"/>
<evidence type="ECO:0000256" key="6">
    <source>
        <dbReference type="ARBA" id="ARBA00022707"/>
    </source>
</evidence>
<reference evidence="13" key="1">
    <citation type="submission" date="2025-05" db="UniProtKB">
        <authorList>
            <consortium name="Ensembl"/>
        </authorList>
    </citation>
    <scope>IDENTIFICATION</scope>
</reference>
<keyword evidence="14" id="KW-1185">Reference proteome</keyword>
<dbReference type="Ensembl" id="ENSEBUT00000002591.1">
    <property type="protein sequence ID" value="ENSEBUP00000002242.1"/>
    <property type="gene ID" value="ENSEBUG00000001761.1"/>
</dbReference>
<evidence type="ECO:0000313" key="14">
    <source>
        <dbReference type="Proteomes" id="UP000694388"/>
    </source>
</evidence>
<dbReference type="AlphaFoldDB" id="A0A8C4N839"/>
<comment type="subcellular location">
    <subcellularLocation>
        <location evidence="2">Cell membrane</location>
    </subcellularLocation>
    <subcellularLocation>
        <location evidence="3">Cytoplasm</location>
        <location evidence="3">Perinuclear region</location>
    </subcellularLocation>
    <subcellularLocation>
        <location evidence="1">Nucleus</location>
    </subcellularLocation>
</comment>
<accession>A0A8C4N839</accession>
<organism evidence="13 14">
    <name type="scientific">Eptatretus burgeri</name>
    <name type="common">Inshore hagfish</name>
    <dbReference type="NCBI Taxonomy" id="7764"/>
    <lineage>
        <taxon>Eukaryota</taxon>
        <taxon>Metazoa</taxon>
        <taxon>Chordata</taxon>
        <taxon>Craniata</taxon>
        <taxon>Vertebrata</taxon>
        <taxon>Cyclostomata</taxon>
        <taxon>Myxini</taxon>
        <taxon>Myxiniformes</taxon>
        <taxon>Myxinidae</taxon>
        <taxon>Eptatretinae</taxon>
        <taxon>Eptatretus</taxon>
    </lineage>
</organism>
<dbReference type="PANTHER" id="PTHR12281:SF31">
    <property type="entry name" value="DCN1-LIKE PROTEIN 3"/>
    <property type="match status" value="1"/>
</dbReference>
<keyword evidence="9" id="KW-0449">Lipoprotein</keyword>
<evidence type="ECO:0000256" key="4">
    <source>
        <dbReference type="ARBA" id="ARBA00022475"/>
    </source>
</evidence>
<dbReference type="PROSITE" id="PS51229">
    <property type="entry name" value="DCUN1"/>
    <property type="match status" value="1"/>
</dbReference>
<dbReference type="InterPro" id="IPR005176">
    <property type="entry name" value="PONY_dom"/>
</dbReference>
<feature type="compositionally biased region" description="Polar residues" evidence="11">
    <location>
        <begin position="8"/>
        <end position="24"/>
    </location>
</feature>
<keyword evidence="7" id="KW-0472">Membrane</keyword>
<dbReference type="InterPro" id="IPR014764">
    <property type="entry name" value="DCN-prot"/>
</dbReference>
<dbReference type="GO" id="GO:0097602">
    <property type="term" value="F:cullin family protein binding"/>
    <property type="evidence" value="ECO:0007669"/>
    <property type="project" value="TreeGrafter"/>
</dbReference>
<feature type="compositionally biased region" description="Acidic residues" evidence="11">
    <location>
        <begin position="298"/>
        <end position="315"/>
    </location>
</feature>
<dbReference type="GO" id="GO:2000436">
    <property type="term" value="P:positive regulation of protein neddylation"/>
    <property type="evidence" value="ECO:0007669"/>
    <property type="project" value="UniProtKB-ARBA"/>
</dbReference>
<evidence type="ECO:0000256" key="2">
    <source>
        <dbReference type="ARBA" id="ARBA00004236"/>
    </source>
</evidence>
<dbReference type="GO" id="GO:0000151">
    <property type="term" value="C:ubiquitin ligase complex"/>
    <property type="evidence" value="ECO:0007669"/>
    <property type="project" value="TreeGrafter"/>
</dbReference>
<evidence type="ECO:0000256" key="5">
    <source>
        <dbReference type="ARBA" id="ARBA00022490"/>
    </source>
</evidence>
<dbReference type="GO" id="GO:0048471">
    <property type="term" value="C:perinuclear region of cytoplasm"/>
    <property type="evidence" value="ECO:0007669"/>
    <property type="project" value="UniProtKB-SubCell"/>
</dbReference>
<dbReference type="Pfam" id="PF03556">
    <property type="entry name" value="Cullin_binding"/>
    <property type="match status" value="1"/>
</dbReference>
<keyword evidence="5" id="KW-0963">Cytoplasm</keyword>
<dbReference type="InterPro" id="IPR042460">
    <property type="entry name" value="DCN1-like_PONY"/>
</dbReference>
<dbReference type="OMA" id="MCRFTKA"/>
<dbReference type="Gene3D" id="1.10.238.200">
    <property type="entry name" value="Cullin, PONY binding domain"/>
    <property type="match status" value="1"/>
</dbReference>
<feature type="domain" description="DCUN1" evidence="12">
    <location>
        <begin position="88"/>
        <end position="280"/>
    </location>
</feature>
<dbReference type="Gene3D" id="1.10.238.10">
    <property type="entry name" value="EF-hand"/>
    <property type="match status" value="1"/>
</dbReference>
<dbReference type="GO" id="GO:0032182">
    <property type="term" value="F:ubiquitin-like protein binding"/>
    <property type="evidence" value="ECO:0007669"/>
    <property type="project" value="TreeGrafter"/>
</dbReference>
<feature type="region of interest" description="Disordered" evidence="11">
    <location>
        <begin position="1"/>
        <end position="76"/>
    </location>
</feature>
<feature type="compositionally biased region" description="Polar residues" evidence="11">
    <location>
        <begin position="58"/>
        <end position="72"/>
    </location>
</feature>
<dbReference type="GO" id="GO:0031624">
    <property type="term" value="F:ubiquitin conjugating enzyme binding"/>
    <property type="evidence" value="ECO:0007669"/>
    <property type="project" value="TreeGrafter"/>
</dbReference>
<evidence type="ECO:0000313" key="13">
    <source>
        <dbReference type="Ensembl" id="ENSEBUP00000002242.1"/>
    </source>
</evidence>
<evidence type="ECO:0000256" key="1">
    <source>
        <dbReference type="ARBA" id="ARBA00004123"/>
    </source>
</evidence>
<evidence type="ECO:0000256" key="3">
    <source>
        <dbReference type="ARBA" id="ARBA00004556"/>
    </source>
</evidence>
<dbReference type="PANTHER" id="PTHR12281">
    <property type="entry name" value="RP42 RELATED"/>
    <property type="match status" value="1"/>
</dbReference>
<protein>
    <recommendedName>
        <fullName evidence="10">DCN1-like protein</fullName>
    </recommendedName>
    <alternativeName>
        <fullName evidence="10">Defective in cullin neddylation protein 1-like protein</fullName>
    </alternativeName>
</protein>
<dbReference type="Ensembl" id="ENSEBUT00000002603.1">
    <property type="protein sequence ID" value="ENSEBUP00000002253.1"/>
    <property type="gene ID" value="ENSEBUG00000001761.1"/>
</dbReference>
<evidence type="ECO:0000256" key="11">
    <source>
        <dbReference type="SAM" id="MobiDB-lite"/>
    </source>
</evidence>
<dbReference type="FunFam" id="1.10.238.200:FF:000003">
    <property type="entry name" value="DCN1-like protein 3"/>
    <property type="match status" value="1"/>
</dbReference>
<dbReference type="FunFam" id="1.10.238.10:FF:000126">
    <property type="entry name" value="DCN1-like protein"/>
    <property type="match status" value="1"/>
</dbReference>
<dbReference type="Ensembl" id="ENSEBUT00000002611.1">
    <property type="protein sequence ID" value="ENSEBUP00000002261.1"/>
    <property type="gene ID" value="ENSEBUG00000001761.1"/>
</dbReference>
<keyword evidence="8" id="KW-0539">Nucleus</keyword>
<evidence type="ECO:0000256" key="10">
    <source>
        <dbReference type="RuleBase" id="RU363131"/>
    </source>
</evidence>
<dbReference type="Proteomes" id="UP000694388">
    <property type="component" value="Unplaced"/>
</dbReference>
<evidence type="ECO:0000256" key="8">
    <source>
        <dbReference type="ARBA" id="ARBA00023242"/>
    </source>
</evidence>
<dbReference type="GO" id="GO:0005634">
    <property type="term" value="C:nucleus"/>
    <property type="evidence" value="ECO:0007669"/>
    <property type="project" value="UniProtKB-SubCell"/>
</dbReference>
<evidence type="ECO:0000256" key="7">
    <source>
        <dbReference type="ARBA" id="ARBA00023136"/>
    </source>
</evidence>
<evidence type="ECO:0000256" key="9">
    <source>
        <dbReference type="ARBA" id="ARBA00023288"/>
    </source>
</evidence>
<sequence length="335" mass="37156">MGQCISHCCQNSRETSSTSGKNDQGSSGPPSLLSRPTAGPPTMPGKRDSLPLTPKDCANSQVNGQKGPSTDGTKLEPSMLIANLDSTCLDDRIAELFARYCDPHEDAILADGMERFCNDLHVDPAEFIVLVLAWKFQASAMCRFIRSEFMRGCRALGADSTKAIQASFPELLREARQDDAFKELYRFTFQFGLDVDEGQRALPREMALPLWRLVFSQQPPPILECWLDFLSANPTSIRGISRDTWNMFLNFTQAIGSDLDGYSEDEAWPSLFDAFVDWELRRRRLTAVADGRAASGESGEDVDLTAETDEKATDEDAPVLPDVSLWRVGAHKSIF</sequence>
<feature type="region of interest" description="Disordered" evidence="11">
    <location>
        <begin position="295"/>
        <end position="315"/>
    </location>
</feature>
<keyword evidence="6" id="KW-0519">Myristate</keyword>
<feature type="compositionally biased region" description="Low complexity" evidence="11">
    <location>
        <begin position="25"/>
        <end position="34"/>
    </location>
</feature>
<keyword evidence="4" id="KW-1003">Cell membrane</keyword>
<dbReference type="GO" id="GO:0005886">
    <property type="term" value="C:plasma membrane"/>
    <property type="evidence" value="ECO:0007669"/>
    <property type="project" value="UniProtKB-SubCell"/>
</dbReference>
<evidence type="ECO:0000259" key="12">
    <source>
        <dbReference type="PROSITE" id="PS51229"/>
    </source>
</evidence>